<protein>
    <submittedName>
        <fullName evidence="1">DUF2889 domain-containing protein</fullName>
    </submittedName>
</protein>
<reference evidence="1" key="1">
    <citation type="submission" date="2023-01" db="EMBL/GenBank/DDBJ databases">
        <title>Xenophilus mangrovi sp. nov., isolated from soil of Mangrove nature reserve.</title>
        <authorList>
            <person name="Xu S."/>
            <person name="Liu Z."/>
            <person name="Xu Y."/>
        </authorList>
    </citation>
    <scope>NUCLEOTIDE SEQUENCE</scope>
    <source>
        <strain evidence="1">YW8</strain>
    </source>
</reference>
<dbReference type="EMBL" id="JAQIPB010000013">
    <property type="protein sequence ID" value="MDA7418989.1"/>
    <property type="molecule type" value="Genomic_DNA"/>
</dbReference>
<comment type="caution">
    <text evidence="1">The sequence shown here is derived from an EMBL/GenBank/DDBJ whole genome shotgun (WGS) entry which is preliminary data.</text>
</comment>
<dbReference type="Pfam" id="PF11136">
    <property type="entry name" value="DUF2889"/>
    <property type="match status" value="1"/>
</dbReference>
<proteinExistence type="predicted"/>
<organism evidence="1 2">
    <name type="scientific">Xenophilus arseniciresistens</name>
    <dbReference type="NCBI Taxonomy" id="1283306"/>
    <lineage>
        <taxon>Bacteria</taxon>
        <taxon>Pseudomonadati</taxon>
        <taxon>Pseudomonadota</taxon>
        <taxon>Betaproteobacteria</taxon>
        <taxon>Burkholderiales</taxon>
        <taxon>Comamonadaceae</taxon>
        <taxon>Xenophilus</taxon>
    </lineage>
</organism>
<evidence type="ECO:0000313" key="2">
    <source>
        <dbReference type="Proteomes" id="UP001212602"/>
    </source>
</evidence>
<dbReference type="AlphaFoldDB" id="A0AAE3NDD9"/>
<dbReference type="RefSeq" id="WP_271430190.1">
    <property type="nucleotide sequence ID" value="NZ_JAQIPB010000013.1"/>
</dbReference>
<accession>A0AAE3NDD9</accession>
<gene>
    <name evidence="1" type="ORF">PGB34_21680</name>
</gene>
<dbReference type="Proteomes" id="UP001212602">
    <property type="component" value="Unassembled WGS sequence"/>
</dbReference>
<sequence>MKTLSPAAPRLLLHTRRVECTGWEREDGLFDVEGRLSDVRAHDLDGSRGNAPRRAGEPIHLMSLRITLDESFTIVAAEACSHQVPYADCDGINAAYAQLVGLQIRGGFTKAVKTLFAGQQGCTHLTELLGPMATTAFQAINPAMERRRALRGEPADDPKSADRLLDSCHGLRRGGHAAVVRWGARGG</sequence>
<evidence type="ECO:0000313" key="1">
    <source>
        <dbReference type="EMBL" id="MDA7418989.1"/>
    </source>
</evidence>
<keyword evidence="2" id="KW-1185">Reference proteome</keyword>
<name>A0AAE3NDD9_9BURK</name>
<dbReference type="InterPro" id="IPR021312">
    <property type="entry name" value="DUF2889"/>
</dbReference>